<reference evidence="5 6" key="1">
    <citation type="submission" date="2019-10" db="EMBL/GenBank/DDBJ databases">
        <title>Alkaliphilus serpentinus sp. nov. and Alkaliphilus pronyensis sp. nov., two novel anaerobic alkaliphilic species isolated from the serpentinized-hosted hydrothermal field of the Prony Bay (New Caledonia).</title>
        <authorList>
            <person name="Postec A."/>
        </authorList>
    </citation>
    <scope>NUCLEOTIDE SEQUENCE [LARGE SCALE GENOMIC DNA]</scope>
    <source>
        <strain evidence="5 6">LacT</strain>
    </source>
</reference>
<organism evidence="5 6">
    <name type="scientific">Alkaliphilus serpentinus</name>
    <dbReference type="NCBI Taxonomy" id="1482731"/>
    <lineage>
        <taxon>Bacteria</taxon>
        <taxon>Bacillati</taxon>
        <taxon>Bacillota</taxon>
        <taxon>Clostridia</taxon>
        <taxon>Peptostreptococcales</taxon>
        <taxon>Natronincolaceae</taxon>
        <taxon>Alkaliphilus</taxon>
    </lineage>
</organism>
<dbReference type="GO" id="GO:0019240">
    <property type="term" value="P:citrulline biosynthetic process"/>
    <property type="evidence" value="ECO:0007669"/>
    <property type="project" value="TreeGrafter"/>
</dbReference>
<dbReference type="PANTHER" id="PTHR45753:SF3">
    <property type="entry name" value="ORNITHINE TRANSCARBAMYLASE, MITOCHONDRIAL"/>
    <property type="match status" value="1"/>
</dbReference>
<dbReference type="SUPFAM" id="SSF53671">
    <property type="entry name" value="Aspartate/ornithine carbamoyltransferase"/>
    <property type="match status" value="1"/>
</dbReference>
<dbReference type="PRINTS" id="PR00100">
    <property type="entry name" value="AOTCASE"/>
</dbReference>
<evidence type="ECO:0000313" key="5">
    <source>
        <dbReference type="EMBL" id="KAB3529419.1"/>
    </source>
</evidence>
<evidence type="ECO:0000256" key="2">
    <source>
        <dbReference type="RuleBase" id="RU003634"/>
    </source>
</evidence>
<dbReference type="PRINTS" id="PR00102">
    <property type="entry name" value="OTCASE"/>
</dbReference>
<dbReference type="OrthoDB" id="9774690at2"/>
<protein>
    <submittedName>
        <fullName evidence="5">Ornithine carbamoyltransferase</fullName>
    </submittedName>
</protein>
<dbReference type="InterPro" id="IPR002292">
    <property type="entry name" value="Orn/put_carbamltrans"/>
</dbReference>
<comment type="caution">
    <text evidence="5">The sequence shown here is derived from an EMBL/GenBank/DDBJ whole genome shotgun (WGS) entry which is preliminary data.</text>
</comment>
<dbReference type="Pfam" id="PF02729">
    <property type="entry name" value="OTCace_N"/>
    <property type="match status" value="1"/>
</dbReference>
<evidence type="ECO:0000313" key="6">
    <source>
        <dbReference type="Proteomes" id="UP000465601"/>
    </source>
</evidence>
<keyword evidence="6" id="KW-1185">Reference proteome</keyword>
<dbReference type="Pfam" id="PF00185">
    <property type="entry name" value="OTCace"/>
    <property type="match status" value="1"/>
</dbReference>
<dbReference type="EMBL" id="WBZB01000032">
    <property type="protein sequence ID" value="KAB3529419.1"/>
    <property type="molecule type" value="Genomic_DNA"/>
</dbReference>
<dbReference type="InterPro" id="IPR006132">
    <property type="entry name" value="Asp/Orn_carbamoyltranf_P-bd"/>
</dbReference>
<evidence type="ECO:0000256" key="1">
    <source>
        <dbReference type="ARBA" id="ARBA00022679"/>
    </source>
</evidence>
<dbReference type="GO" id="GO:0016597">
    <property type="term" value="F:amino acid binding"/>
    <property type="evidence" value="ECO:0007669"/>
    <property type="project" value="InterPro"/>
</dbReference>
<dbReference type="GO" id="GO:0042450">
    <property type="term" value="P:L-arginine biosynthetic process via ornithine"/>
    <property type="evidence" value="ECO:0007669"/>
    <property type="project" value="TreeGrafter"/>
</dbReference>
<dbReference type="InterPro" id="IPR006131">
    <property type="entry name" value="Asp_carbamoyltransf_Asp/Orn-bd"/>
</dbReference>
<dbReference type="Gene3D" id="3.40.50.1370">
    <property type="entry name" value="Aspartate/ornithine carbamoyltransferase"/>
    <property type="match status" value="2"/>
</dbReference>
<evidence type="ECO:0000259" key="4">
    <source>
        <dbReference type="Pfam" id="PF02729"/>
    </source>
</evidence>
<feature type="domain" description="Aspartate/ornithine carbamoyltransferase carbamoyl-P binding" evidence="4">
    <location>
        <begin position="2"/>
        <end position="134"/>
    </location>
</feature>
<dbReference type="PANTHER" id="PTHR45753">
    <property type="entry name" value="ORNITHINE CARBAMOYLTRANSFERASE, MITOCHONDRIAL"/>
    <property type="match status" value="1"/>
</dbReference>
<proteinExistence type="inferred from homology"/>
<keyword evidence="1 2" id="KW-0808">Transferase</keyword>
<dbReference type="Proteomes" id="UP000465601">
    <property type="component" value="Unassembled WGS sequence"/>
</dbReference>
<gene>
    <name evidence="5" type="ORF">F8153_09305</name>
</gene>
<sequence>MHLLKILDLTEKQVLEIFDLADTLKSKGMVNKLQGKTGVLFFPESSIRTRITFEKGITDLGGHSIIFPPPTLDKREKLEDVIKYIENWADFVIVRHSDFNKLDELAKYSSIPIINAMTSENHPCEILSDLYSLRTIRKDYRQLTYTFVGEAGNISKSWVNAAKVLDLKLNHVCTQGNEIKDNDSNYSFTTELEEVLPKSDILLTDPLSSEMKTKEYIEKYQITLERMQKTQKNSLLNPCPPFYRGEEVSEDAINSDYFVGYGFKENLVYLQQAVILYCLGIS</sequence>
<feature type="domain" description="Aspartate/ornithine carbamoyltransferase Asp/Orn-binding" evidence="3">
    <location>
        <begin position="142"/>
        <end position="277"/>
    </location>
</feature>
<dbReference type="InterPro" id="IPR006130">
    <property type="entry name" value="Asp/Orn_carbamoylTrfase"/>
</dbReference>
<dbReference type="RefSeq" id="WP_151866082.1">
    <property type="nucleotide sequence ID" value="NZ_WBZB01000032.1"/>
</dbReference>
<dbReference type="InterPro" id="IPR036901">
    <property type="entry name" value="Asp/Orn_carbamoylTrfase_sf"/>
</dbReference>
<accession>A0A833M9W2</accession>
<comment type="similarity">
    <text evidence="2">Belongs to the aspartate/ornithine carbamoyltransferase superfamily.</text>
</comment>
<evidence type="ECO:0000259" key="3">
    <source>
        <dbReference type="Pfam" id="PF00185"/>
    </source>
</evidence>
<dbReference type="AlphaFoldDB" id="A0A833M9W2"/>
<dbReference type="GO" id="GO:0004585">
    <property type="term" value="F:ornithine carbamoyltransferase activity"/>
    <property type="evidence" value="ECO:0007669"/>
    <property type="project" value="UniProtKB-ARBA"/>
</dbReference>
<name>A0A833M9W2_9FIRM</name>